<evidence type="ECO:0008006" key="3">
    <source>
        <dbReference type="Google" id="ProtNLM"/>
    </source>
</evidence>
<proteinExistence type="predicted"/>
<dbReference type="EMBL" id="CP154792">
    <property type="protein sequence ID" value="XAN14033.1"/>
    <property type="molecule type" value="Genomic_DNA"/>
</dbReference>
<keyword evidence="2" id="KW-1185">Reference proteome</keyword>
<sequence length="357" mass="40350">MLYSLSRSDVIRALEKEFGFSGDEAALKLSAINEHVRAALLLESQQPAQRHIVPVSTATITRTVRRKLAPLWPELLDDTHTDEIALGELRHMRVLGEVAKVDALHWVPAPARTIWIDEATRLLISASPLPTLQLRTRKALQVVGRARLISVDEATSQMHPPLQRLEDWLGCPHDEIAIWAKAFMERVARKMQPVEQFDELDIFHNGRWRPSKDLPGQLGKVHLYRRKVHIYGNPTNEYGLCRLHARKDGESQVISSLIIERDDARRLRGSMTMASGQQQLIRYEKKGGVVVLELPRLLPAPESAVLSLGWLLAEQASNDWPKRIAFSVRLVPLLRRSFGLLGYRLAERANGGARDAE</sequence>
<dbReference type="RefSeq" id="WP_343498569.1">
    <property type="nucleotide sequence ID" value="NZ_CP154792.1"/>
</dbReference>
<evidence type="ECO:0000313" key="1">
    <source>
        <dbReference type="EMBL" id="XAN14033.1"/>
    </source>
</evidence>
<dbReference type="Proteomes" id="UP001446337">
    <property type="component" value="Chromosome"/>
</dbReference>
<protein>
    <recommendedName>
        <fullName evidence="3">WYL domain-containing protein</fullName>
    </recommendedName>
</protein>
<gene>
    <name evidence="1" type="ORF">AAIK43_21905</name>
</gene>
<reference evidence="1 2" key="1">
    <citation type="submission" date="2024-05" db="EMBL/GenBank/DDBJ databases">
        <title>Achromobacter denitrificans. BP1, complete genome.</title>
        <authorList>
            <person name="Zhang B."/>
        </authorList>
    </citation>
    <scope>NUCLEOTIDE SEQUENCE [LARGE SCALE GENOMIC DNA]</scope>
    <source>
        <strain evidence="1 2">BP1</strain>
    </source>
</reference>
<accession>A0ABZ3G074</accession>
<evidence type="ECO:0000313" key="2">
    <source>
        <dbReference type="Proteomes" id="UP001446337"/>
    </source>
</evidence>
<organism evidence="1 2">
    <name type="scientific">Achromobacter denitrificans</name>
    <name type="common">Alcaligenes denitrificans</name>
    <dbReference type="NCBI Taxonomy" id="32002"/>
    <lineage>
        <taxon>Bacteria</taxon>
        <taxon>Pseudomonadati</taxon>
        <taxon>Pseudomonadota</taxon>
        <taxon>Betaproteobacteria</taxon>
        <taxon>Burkholderiales</taxon>
        <taxon>Alcaligenaceae</taxon>
        <taxon>Achromobacter</taxon>
    </lineage>
</organism>
<name>A0ABZ3G074_ACHDE</name>